<name>A0A427AQH6_ENSVE</name>
<proteinExistence type="predicted"/>
<sequence length="209" mass="23146">MEVKIPRSVETKTGNEREKPSSRLQKQAPATLQLDATKLNTDFVMGADDAAASAPIPLLSPLLLSPSPFWDTEESNSAEEDKGDGGGSQTCPSAVDLQVKNRSIEAVEFCVCVCYRGRVCVIKWNRETGRRAHHRKEHLSDGAAFLWIDNLSMVLCLMMSRCTVLVSHISDLPLGTVISLQELRNPRIEENERITAWISLNTLSRVVVD</sequence>
<dbReference type="Proteomes" id="UP000287651">
    <property type="component" value="Unassembled WGS sequence"/>
</dbReference>
<protein>
    <submittedName>
        <fullName evidence="2">Uncharacterized protein</fullName>
    </submittedName>
</protein>
<feature type="compositionally biased region" description="Basic and acidic residues" evidence="1">
    <location>
        <begin position="1"/>
        <end position="21"/>
    </location>
</feature>
<evidence type="ECO:0000313" key="3">
    <source>
        <dbReference type="Proteomes" id="UP000287651"/>
    </source>
</evidence>
<gene>
    <name evidence="2" type="ORF">B296_00023389</name>
</gene>
<dbReference type="EMBL" id="AMZH03001672">
    <property type="protein sequence ID" value="RRT78455.1"/>
    <property type="molecule type" value="Genomic_DNA"/>
</dbReference>
<organism evidence="2 3">
    <name type="scientific">Ensete ventricosum</name>
    <name type="common">Abyssinian banana</name>
    <name type="synonym">Musa ensete</name>
    <dbReference type="NCBI Taxonomy" id="4639"/>
    <lineage>
        <taxon>Eukaryota</taxon>
        <taxon>Viridiplantae</taxon>
        <taxon>Streptophyta</taxon>
        <taxon>Embryophyta</taxon>
        <taxon>Tracheophyta</taxon>
        <taxon>Spermatophyta</taxon>
        <taxon>Magnoliopsida</taxon>
        <taxon>Liliopsida</taxon>
        <taxon>Zingiberales</taxon>
        <taxon>Musaceae</taxon>
        <taxon>Ensete</taxon>
    </lineage>
</organism>
<dbReference type="InterPro" id="IPR040381">
    <property type="entry name" value="At4g14450-like"/>
</dbReference>
<reference evidence="2 3" key="1">
    <citation type="journal article" date="2014" name="Agronomy (Basel)">
        <title>A Draft Genome Sequence for Ensete ventricosum, the Drought-Tolerant Tree Against Hunger.</title>
        <authorList>
            <person name="Harrison J."/>
            <person name="Moore K.A."/>
            <person name="Paszkiewicz K."/>
            <person name="Jones T."/>
            <person name="Grant M."/>
            <person name="Ambacheew D."/>
            <person name="Muzemil S."/>
            <person name="Studholme D.J."/>
        </authorList>
    </citation>
    <scope>NUCLEOTIDE SEQUENCE [LARGE SCALE GENOMIC DNA]</scope>
</reference>
<dbReference type="AlphaFoldDB" id="A0A427AQH6"/>
<evidence type="ECO:0000313" key="2">
    <source>
        <dbReference type="EMBL" id="RRT78455.1"/>
    </source>
</evidence>
<comment type="caution">
    <text evidence="2">The sequence shown here is derived from an EMBL/GenBank/DDBJ whole genome shotgun (WGS) entry which is preliminary data.</text>
</comment>
<feature type="region of interest" description="Disordered" evidence="1">
    <location>
        <begin position="70"/>
        <end position="89"/>
    </location>
</feature>
<dbReference type="PANTHER" id="PTHR33912:SF5">
    <property type="entry name" value="F22G5.17"/>
    <property type="match status" value="1"/>
</dbReference>
<evidence type="ECO:0000256" key="1">
    <source>
        <dbReference type="SAM" id="MobiDB-lite"/>
    </source>
</evidence>
<feature type="region of interest" description="Disordered" evidence="1">
    <location>
        <begin position="1"/>
        <end position="31"/>
    </location>
</feature>
<accession>A0A427AQH6</accession>
<dbReference type="PANTHER" id="PTHR33912">
    <property type="entry name" value="OS01G0939400 PROTEIN"/>
    <property type="match status" value="1"/>
</dbReference>